<reference evidence="1" key="1">
    <citation type="journal article" date="2015" name="Nature">
        <title>Complex archaea that bridge the gap between prokaryotes and eukaryotes.</title>
        <authorList>
            <person name="Spang A."/>
            <person name="Saw J.H."/>
            <person name="Jorgensen S.L."/>
            <person name="Zaremba-Niedzwiedzka K."/>
            <person name="Martijn J."/>
            <person name="Lind A.E."/>
            <person name="van Eijk R."/>
            <person name="Schleper C."/>
            <person name="Guy L."/>
            <person name="Ettema T.J."/>
        </authorList>
    </citation>
    <scope>NUCLEOTIDE SEQUENCE</scope>
</reference>
<proteinExistence type="predicted"/>
<comment type="caution">
    <text evidence="1">The sequence shown here is derived from an EMBL/GenBank/DDBJ whole genome shotgun (WGS) entry which is preliminary data.</text>
</comment>
<dbReference type="AlphaFoldDB" id="A0A0F8ZIN2"/>
<protein>
    <submittedName>
        <fullName evidence="1">Uncharacterized protein</fullName>
    </submittedName>
</protein>
<accession>A0A0F8ZIN2</accession>
<organism evidence="1">
    <name type="scientific">marine sediment metagenome</name>
    <dbReference type="NCBI Taxonomy" id="412755"/>
    <lineage>
        <taxon>unclassified sequences</taxon>
        <taxon>metagenomes</taxon>
        <taxon>ecological metagenomes</taxon>
    </lineage>
</organism>
<name>A0A0F8ZIN2_9ZZZZ</name>
<evidence type="ECO:0000313" key="1">
    <source>
        <dbReference type="EMBL" id="KKK66284.1"/>
    </source>
</evidence>
<dbReference type="EMBL" id="LAZR01060148">
    <property type="protein sequence ID" value="KKK66284.1"/>
    <property type="molecule type" value="Genomic_DNA"/>
</dbReference>
<gene>
    <name evidence="1" type="ORF">LCGC14_2965650</name>
</gene>
<sequence length="372" mass="39560">SSVPFSSGTGFDAWCAMDLARTIIQFIIFSQSSNSQISVPGLRMASPFVKAATAGSIKNISSTLTYCSSAIPSQLRIVRITSAGLVPVYDLSITDNHSFTSLGVVQSQSIMVDNAGITTNLSIMYKEYAQTIGTTAGALSEAQKNQAIYNGILKEGAIFSGDAEKAAGTLAGTMSRLGVIVFSAQAAFGKELQPVLRDLVGWFANVVAASMSWIEVNREWIQQDFIGAIKGFASVVAPIAGTIFEILTLLLKWTSQNQVLVLGLLAIAPAIKILSRLRTGFEALVSITAAFTSKVSMGVSALQNFVQRTGVIDFQRKAVVAQIQYQLAQDRTTAAITRGTLAGLTHDAALQKQILSNKALSAEQIHRAIVTS</sequence>
<feature type="non-terminal residue" evidence="1">
    <location>
        <position position="1"/>
    </location>
</feature>
<feature type="non-terminal residue" evidence="1">
    <location>
        <position position="372"/>
    </location>
</feature>